<dbReference type="Gene3D" id="1.25.40.10">
    <property type="entry name" value="Tetratricopeptide repeat domain"/>
    <property type="match status" value="1"/>
</dbReference>
<dbReference type="InterPro" id="IPR011990">
    <property type="entry name" value="TPR-like_helical_dom_sf"/>
</dbReference>
<reference evidence="1" key="2">
    <citation type="submission" date="2021-12" db="EMBL/GenBank/DDBJ databases">
        <title>Resequencing data analysis of finger millet.</title>
        <authorList>
            <person name="Hatakeyama M."/>
            <person name="Aluri S."/>
            <person name="Balachadran M.T."/>
            <person name="Sivarajan S.R."/>
            <person name="Poveda L."/>
            <person name="Shimizu-Inatsugi R."/>
            <person name="Schlapbach R."/>
            <person name="Sreeman S.M."/>
            <person name="Shimizu K.K."/>
        </authorList>
    </citation>
    <scope>NUCLEOTIDE SEQUENCE</scope>
</reference>
<name>A0AAV5BUM1_ELECO</name>
<accession>A0AAV5BUM1</accession>
<gene>
    <name evidence="1" type="primary">ga06353</name>
    <name evidence="1" type="ORF">PR202_ga06353</name>
</gene>
<evidence type="ECO:0000313" key="1">
    <source>
        <dbReference type="EMBL" id="GJM90104.1"/>
    </source>
</evidence>
<comment type="caution">
    <text evidence="1">The sequence shown here is derived from an EMBL/GenBank/DDBJ whole genome shotgun (WGS) entry which is preliminary data.</text>
</comment>
<evidence type="ECO:0008006" key="3">
    <source>
        <dbReference type="Google" id="ProtNLM"/>
    </source>
</evidence>
<keyword evidence="2" id="KW-1185">Reference proteome</keyword>
<evidence type="ECO:0000313" key="2">
    <source>
        <dbReference type="Proteomes" id="UP001054889"/>
    </source>
</evidence>
<reference evidence="1" key="1">
    <citation type="journal article" date="2018" name="DNA Res.">
        <title>Multiple hybrid de novo genome assembly of finger millet, an orphan allotetraploid crop.</title>
        <authorList>
            <person name="Hatakeyama M."/>
            <person name="Aluri S."/>
            <person name="Balachadran M.T."/>
            <person name="Sivarajan S.R."/>
            <person name="Patrignani A."/>
            <person name="Gruter S."/>
            <person name="Poveda L."/>
            <person name="Shimizu-Inatsugi R."/>
            <person name="Baeten J."/>
            <person name="Francoijs K.J."/>
            <person name="Nataraja K.N."/>
            <person name="Reddy Y.A.N."/>
            <person name="Phadnis S."/>
            <person name="Ravikumar R.L."/>
            <person name="Schlapbach R."/>
            <person name="Sreeman S.M."/>
            <person name="Shimizu K.K."/>
        </authorList>
    </citation>
    <scope>NUCLEOTIDE SEQUENCE</scope>
</reference>
<organism evidence="1 2">
    <name type="scientific">Eleusine coracana subsp. coracana</name>
    <dbReference type="NCBI Taxonomy" id="191504"/>
    <lineage>
        <taxon>Eukaryota</taxon>
        <taxon>Viridiplantae</taxon>
        <taxon>Streptophyta</taxon>
        <taxon>Embryophyta</taxon>
        <taxon>Tracheophyta</taxon>
        <taxon>Spermatophyta</taxon>
        <taxon>Magnoliopsida</taxon>
        <taxon>Liliopsida</taxon>
        <taxon>Poales</taxon>
        <taxon>Poaceae</taxon>
        <taxon>PACMAD clade</taxon>
        <taxon>Chloridoideae</taxon>
        <taxon>Cynodonteae</taxon>
        <taxon>Eleusininae</taxon>
        <taxon>Eleusine</taxon>
    </lineage>
</organism>
<protein>
    <recommendedName>
        <fullName evidence="3">Pentatricopeptide repeat-containing protein</fullName>
    </recommendedName>
</protein>
<sequence length="114" mass="13315">MLRTFQNLPHLRPRRLRPASLLLTFVYTPAPRRRYDIIEPRHHRSDGHTPSMSTSAPAGWACARRLFDEMPERNVFTWNSMVSSGLSRNRMLADARKVFDAMPFRNSVSWAARF</sequence>
<proteinExistence type="predicted"/>
<dbReference type="AlphaFoldDB" id="A0AAV5BUM1"/>
<dbReference type="Proteomes" id="UP001054889">
    <property type="component" value="Unassembled WGS sequence"/>
</dbReference>
<dbReference type="EMBL" id="BQKI01000003">
    <property type="protein sequence ID" value="GJM90104.1"/>
    <property type="molecule type" value="Genomic_DNA"/>
</dbReference>